<dbReference type="GO" id="GO:0046872">
    <property type="term" value="F:metal ion binding"/>
    <property type="evidence" value="ECO:0007669"/>
    <property type="project" value="UniProtKB-KW"/>
</dbReference>
<reference evidence="4 5" key="1">
    <citation type="journal article" date="2018" name="Nat. Ecol. Evol.">
        <title>Pezizomycetes genomes reveal the molecular basis of ectomycorrhizal truffle lifestyle.</title>
        <authorList>
            <person name="Murat C."/>
            <person name="Payen T."/>
            <person name="Noel B."/>
            <person name="Kuo A."/>
            <person name="Morin E."/>
            <person name="Chen J."/>
            <person name="Kohler A."/>
            <person name="Krizsan K."/>
            <person name="Balestrini R."/>
            <person name="Da Silva C."/>
            <person name="Montanini B."/>
            <person name="Hainaut M."/>
            <person name="Levati E."/>
            <person name="Barry K.W."/>
            <person name="Belfiori B."/>
            <person name="Cichocki N."/>
            <person name="Clum A."/>
            <person name="Dockter R.B."/>
            <person name="Fauchery L."/>
            <person name="Guy J."/>
            <person name="Iotti M."/>
            <person name="Le Tacon F."/>
            <person name="Lindquist E.A."/>
            <person name="Lipzen A."/>
            <person name="Malagnac F."/>
            <person name="Mello A."/>
            <person name="Molinier V."/>
            <person name="Miyauchi S."/>
            <person name="Poulain J."/>
            <person name="Riccioni C."/>
            <person name="Rubini A."/>
            <person name="Sitrit Y."/>
            <person name="Splivallo R."/>
            <person name="Traeger S."/>
            <person name="Wang M."/>
            <person name="Zifcakova L."/>
            <person name="Wipf D."/>
            <person name="Zambonelli A."/>
            <person name="Paolocci F."/>
            <person name="Nowrousian M."/>
            <person name="Ottonello S."/>
            <person name="Baldrian P."/>
            <person name="Spatafora J.W."/>
            <person name="Henrissat B."/>
            <person name="Nagy L.G."/>
            <person name="Aury J.M."/>
            <person name="Wincker P."/>
            <person name="Grigoriev I.V."/>
            <person name="Bonfante P."/>
            <person name="Martin F.M."/>
        </authorList>
    </citation>
    <scope>NUCLEOTIDE SEQUENCE [LARGE SCALE GENOMIC DNA]</scope>
    <source>
        <strain evidence="4 5">120613-1</strain>
    </source>
</reference>
<dbReference type="InterPro" id="IPR001370">
    <property type="entry name" value="BIR_rpt"/>
</dbReference>
<feature type="compositionally biased region" description="Basic and acidic residues" evidence="3">
    <location>
        <begin position="1"/>
        <end position="13"/>
    </location>
</feature>
<evidence type="ECO:0000313" key="4">
    <source>
        <dbReference type="EMBL" id="RPA92442.1"/>
    </source>
</evidence>
<feature type="compositionally biased region" description="Polar residues" evidence="3">
    <location>
        <begin position="748"/>
        <end position="763"/>
    </location>
</feature>
<dbReference type="Gene3D" id="1.10.1170.10">
    <property type="entry name" value="Inhibitor Of Apoptosis Protein (2mihbC-IAP-1), Chain A"/>
    <property type="match status" value="2"/>
</dbReference>
<gene>
    <name evidence="4" type="ORF">L873DRAFT_1709954</name>
</gene>
<feature type="compositionally biased region" description="Polar residues" evidence="3">
    <location>
        <begin position="800"/>
        <end position="811"/>
    </location>
</feature>
<feature type="compositionally biased region" description="Pro residues" evidence="3">
    <location>
        <begin position="887"/>
        <end position="908"/>
    </location>
</feature>
<feature type="region of interest" description="Disordered" evidence="3">
    <location>
        <begin position="1"/>
        <end position="46"/>
    </location>
</feature>
<evidence type="ECO:0008006" key="6">
    <source>
        <dbReference type="Google" id="ProtNLM"/>
    </source>
</evidence>
<dbReference type="CDD" id="cd00022">
    <property type="entry name" value="BIR"/>
    <property type="match status" value="2"/>
</dbReference>
<dbReference type="AlphaFoldDB" id="A0A3N4J256"/>
<organism evidence="4 5">
    <name type="scientific">Choiromyces venosus 120613-1</name>
    <dbReference type="NCBI Taxonomy" id="1336337"/>
    <lineage>
        <taxon>Eukaryota</taxon>
        <taxon>Fungi</taxon>
        <taxon>Dikarya</taxon>
        <taxon>Ascomycota</taxon>
        <taxon>Pezizomycotina</taxon>
        <taxon>Pezizomycetes</taxon>
        <taxon>Pezizales</taxon>
        <taxon>Tuberaceae</taxon>
        <taxon>Choiromyces</taxon>
    </lineage>
</organism>
<feature type="compositionally biased region" description="Polar residues" evidence="3">
    <location>
        <begin position="303"/>
        <end position="313"/>
    </location>
</feature>
<proteinExistence type="predicted"/>
<dbReference type="Proteomes" id="UP000276215">
    <property type="component" value="Unassembled WGS sequence"/>
</dbReference>
<dbReference type="Pfam" id="PF00653">
    <property type="entry name" value="BIR"/>
    <property type="match status" value="2"/>
</dbReference>
<evidence type="ECO:0000256" key="3">
    <source>
        <dbReference type="SAM" id="MobiDB-lite"/>
    </source>
</evidence>
<dbReference type="InterPro" id="IPR051190">
    <property type="entry name" value="Baculoviral_IAP"/>
</dbReference>
<feature type="compositionally biased region" description="Basic and acidic residues" evidence="3">
    <location>
        <begin position="786"/>
        <end position="795"/>
    </location>
</feature>
<feature type="compositionally biased region" description="Basic residues" evidence="3">
    <location>
        <begin position="335"/>
        <end position="356"/>
    </location>
</feature>
<feature type="compositionally biased region" description="Basic residues" evidence="3">
    <location>
        <begin position="508"/>
        <end position="518"/>
    </location>
</feature>
<feature type="compositionally biased region" description="Basic and acidic residues" evidence="3">
    <location>
        <begin position="830"/>
        <end position="840"/>
    </location>
</feature>
<dbReference type="PROSITE" id="PS50143">
    <property type="entry name" value="BIR_REPEAT_2"/>
    <property type="match status" value="2"/>
</dbReference>
<dbReference type="OrthoDB" id="2196114at2759"/>
<feature type="region of interest" description="Disordered" evidence="3">
    <location>
        <begin position="700"/>
        <end position="929"/>
    </location>
</feature>
<accession>A0A3N4J256</accession>
<feature type="region of interest" description="Disordered" evidence="3">
    <location>
        <begin position="204"/>
        <end position="360"/>
    </location>
</feature>
<evidence type="ECO:0000256" key="2">
    <source>
        <dbReference type="ARBA" id="ARBA00022833"/>
    </source>
</evidence>
<evidence type="ECO:0000256" key="1">
    <source>
        <dbReference type="ARBA" id="ARBA00022723"/>
    </source>
</evidence>
<evidence type="ECO:0000313" key="5">
    <source>
        <dbReference type="Proteomes" id="UP000276215"/>
    </source>
</evidence>
<feature type="compositionally biased region" description="Basic residues" evidence="3">
    <location>
        <begin position="717"/>
        <end position="733"/>
    </location>
</feature>
<dbReference type="STRING" id="1336337.A0A3N4J256"/>
<dbReference type="SUPFAM" id="SSF57924">
    <property type="entry name" value="Inhibitor of apoptosis (IAP) repeat"/>
    <property type="match status" value="2"/>
</dbReference>
<protein>
    <recommendedName>
        <fullName evidence="6">BIR-domain-containing protein</fullName>
    </recommendedName>
</protein>
<name>A0A3N4J256_9PEZI</name>
<dbReference type="EMBL" id="ML120473">
    <property type="protein sequence ID" value="RPA92442.1"/>
    <property type="molecule type" value="Genomic_DNA"/>
</dbReference>
<dbReference type="PANTHER" id="PTHR46771:SF5">
    <property type="entry name" value="DETERIN"/>
    <property type="match status" value="1"/>
</dbReference>
<feature type="region of interest" description="Disordered" evidence="3">
    <location>
        <begin position="475"/>
        <end position="566"/>
    </location>
</feature>
<feature type="compositionally biased region" description="Basic residues" evidence="3">
    <location>
        <begin position="768"/>
        <end position="779"/>
    </location>
</feature>
<dbReference type="SMART" id="SM00238">
    <property type="entry name" value="BIR"/>
    <property type="match status" value="2"/>
</dbReference>
<keyword evidence="5" id="KW-1185">Reference proteome</keyword>
<sequence>MSKKDMNIHEKRLSSFTRKRRASSAVGNKNAGSGKWPHEQPSPQELADAGFYFNPSDAHLDNVTCYLCDKDLDGWEQDDDPIAEHFKHCPDCGWAQVAYALAFRDDQKALSDPRGAMMTEARIMTFGKKWWPHEEKRGWLPKIETMAEAGWHHAPVKDSKDYTSCAYCDLTLDGWEMNDDPLEEHRRRSQDCLFFTWKPAPKRATKRASRASIQSTVSSIGDEEEPTQKPARGRKGKRAPSVVRELSVDPEPIVIDEPVKAPRGRKRASSIVQNPEPVILWDGSKDTDEEEVQPPPAKRRTTRASLAKQSSVNPEADSKMADSDNESVAAGPARGRPKKGVRSASKTRRPVVKKNSKTFVPDDDEIDRALALDFDRPLTDEEDAATFKKPFVRTNKRLTRSRTSIAVEESMRNAPEGVLIPTARRTDRVSRTPLGTATPGSIRRSPTKALFKDSNQDFSMPIVIPKHLAQADIEEAPGSLRRMGRYDDKVESAPVEVAPAEEPEPKRPATKKVVRGRKVAPPPQEVEAPKPRRGRVVAKAQKPPSRSPSVDRQPPIPAQMEPERPVVEELPPPPARIEEPSEAPLRTKRVRKIKGRASVLSTTSMNSIASDNTGSHLTSSIRSMISDTTGAHNMTSSMRSVASGTTGAHNMTSSMRSMASESEQMATSLDESIIIHDSMTAPEAEAEDAISDAGSVIRYKINPRERQPEEEIAPPPKIKRGKKATAPPKKRPTRSSLLSVATDKTADSVGNSGDETDASRASASGTGKKTKKGSKKLGKKTTQSRNIEDILKKGSESFFAPSQSEELTSSIHEGAKRPRPVKKLMNAIEIEPRNSAKPEDPYQTEEDEPRSVPKGSRPVATGRSVSFSSRTQDPDLYPGSDTEPDEVVPPPASAPAPPPAVAPVSPPRPARRPAAIPHSPTRMPRSPARIPLSPVRTQITVPLASTPKTKPSGKLATVRPWTAVDLDTVFHASEMEIDDDAGLTEKEKEMTVADWVKWNAVQGEEKLCRDAERLIEIFEREGRRAIDAVEGIETV</sequence>
<dbReference type="PANTHER" id="PTHR46771">
    <property type="entry name" value="DETERIN"/>
    <property type="match status" value="1"/>
</dbReference>
<keyword evidence="2" id="KW-0862">Zinc</keyword>
<feature type="region of interest" description="Disordered" evidence="3">
    <location>
        <begin position="416"/>
        <end position="453"/>
    </location>
</feature>
<keyword evidence="1" id="KW-0479">Metal-binding</keyword>